<reference evidence="9" key="3">
    <citation type="submission" date="2015-02" db="UniProtKB">
        <authorList>
            <consortium name="EnsemblProtists"/>
        </authorList>
    </citation>
    <scope>IDENTIFICATION</scope>
    <source>
        <strain evidence="9">DAOM BR144</strain>
    </source>
</reference>
<evidence type="ECO:0000256" key="4">
    <source>
        <dbReference type="PROSITE-ProRule" id="PRU00601"/>
    </source>
</evidence>
<dbReference type="GO" id="GO:0006511">
    <property type="term" value="P:ubiquitin-dependent protein catabolic process"/>
    <property type="evidence" value="ECO:0007669"/>
    <property type="project" value="TreeGrafter"/>
</dbReference>
<dbReference type="InterPro" id="IPR008913">
    <property type="entry name" value="Znf_CHY"/>
</dbReference>
<dbReference type="InterPro" id="IPR001841">
    <property type="entry name" value="Znf_RING"/>
</dbReference>
<dbReference type="GO" id="GO:0005634">
    <property type="term" value="C:nucleus"/>
    <property type="evidence" value="ECO:0007669"/>
    <property type="project" value="TreeGrafter"/>
</dbReference>
<dbReference type="InterPro" id="IPR039512">
    <property type="entry name" value="RCHY1_zinc-ribbon"/>
</dbReference>
<evidence type="ECO:0000259" key="8">
    <source>
        <dbReference type="PROSITE" id="PS51270"/>
    </source>
</evidence>
<dbReference type="AlphaFoldDB" id="K3WU11"/>
<keyword evidence="10" id="KW-1185">Reference proteome</keyword>
<evidence type="ECO:0000256" key="1">
    <source>
        <dbReference type="ARBA" id="ARBA00022723"/>
    </source>
</evidence>
<evidence type="ECO:0000256" key="2">
    <source>
        <dbReference type="ARBA" id="ARBA00022771"/>
    </source>
</evidence>
<dbReference type="EnsemblProtists" id="PYU1_T008457">
    <property type="protein sequence ID" value="PYU1_T008457"/>
    <property type="gene ID" value="PYU1_G008441"/>
</dbReference>
<sequence>MSDRPEHVHDEVEETNQQQEPQRHTHDHAHHHSHSHHGHAHHGHTHAATPTALPPPINNNHDQQAILKAQIRQIQSSTSLTPKEKAESVQNLMMKQWNDSRDKVVLTKRQESDTEADQKRTTYFNEAENILGCSHYQRSCKLQAKCCGKWYPCRFCHDENESHAIDRYATENILCMKCETVQPMSNECINEKCKTVFGRYFCATCKFFDDDPTKDIYHCDKCRICRIGKGLDIDYFHCDRCNACMSISLKKHKCVERSLESDCPICHSYMFTSTTPVMFLPCGHCMHVSCYEEYTLTNYICPLCSKSLGDMELYFASIDELLEREQMPPEYQDYKSFIYCSDCERKSTTNFHFVYHKCQFEDCMSYNTKLLRQFRELGTHVASAESEILVNFTQ</sequence>
<evidence type="ECO:0000256" key="5">
    <source>
        <dbReference type="SAM" id="MobiDB-lite"/>
    </source>
</evidence>
<feature type="domain" description="CTCHY-type" evidence="8">
    <location>
        <begin position="197"/>
        <end position="262"/>
    </location>
</feature>
<dbReference type="Pfam" id="PF14599">
    <property type="entry name" value="zinc_ribbon_6"/>
    <property type="match status" value="1"/>
</dbReference>
<feature type="domain" description="CHY-type" evidence="7">
    <location>
        <begin position="126"/>
        <end position="195"/>
    </location>
</feature>
<protein>
    <recommendedName>
        <fullName evidence="11">RING finger and CHY zinc finger domain-containing protein 1</fullName>
    </recommendedName>
</protein>
<keyword evidence="3" id="KW-0862">Zinc</keyword>
<dbReference type="HOGENOM" id="CLU_013368_2_0_1"/>
<dbReference type="STRING" id="431595.K3WU11"/>
<dbReference type="PROSITE" id="PS51266">
    <property type="entry name" value="ZF_CHY"/>
    <property type="match status" value="1"/>
</dbReference>
<keyword evidence="1" id="KW-0479">Metal-binding</keyword>
<dbReference type="GO" id="GO:0016567">
    <property type="term" value="P:protein ubiquitination"/>
    <property type="evidence" value="ECO:0007669"/>
    <property type="project" value="TreeGrafter"/>
</dbReference>
<dbReference type="SUPFAM" id="SSF57850">
    <property type="entry name" value="RING/U-box"/>
    <property type="match status" value="1"/>
</dbReference>
<dbReference type="Gene3D" id="2.20.28.10">
    <property type="match status" value="1"/>
</dbReference>
<keyword evidence="2 4" id="KW-0863">Zinc-finger</keyword>
<dbReference type="InterPro" id="IPR017921">
    <property type="entry name" value="Znf_CTCHY"/>
</dbReference>
<dbReference type="InParanoid" id="K3WU11"/>
<dbReference type="SUPFAM" id="SSF161245">
    <property type="entry name" value="Zinc hairpin stack"/>
    <property type="match status" value="1"/>
</dbReference>
<reference evidence="10" key="2">
    <citation type="submission" date="2010-04" db="EMBL/GenBank/DDBJ databases">
        <authorList>
            <person name="Buell R."/>
            <person name="Hamilton J."/>
            <person name="Hostetler J."/>
        </authorList>
    </citation>
    <scope>NUCLEOTIDE SEQUENCE [LARGE SCALE GENOMIC DNA]</scope>
    <source>
        <strain evidence="10">DAOM:BR144</strain>
    </source>
</reference>
<dbReference type="FunFam" id="3.30.40.10:FF:000208">
    <property type="entry name" value="Zinc finger protein-related isoform 1"/>
    <property type="match status" value="1"/>
</dbReference>
<feature type="compositionally biased region" description="Basic and acidic residues" evidence="5">
    <location>
        <begin position="1"/>
        <end position="10"/>
    </location>
</feature>
<name>K3WU11_GLOUD</name>
<feature type="domain" description="RING-type" evidence="6">
    <location>
        <begin position="263"/>
        <end position="305"/>
    </location>
</feature>
<evidence type="ECO:0000313" key="9">
    <source>
        <dbReference type="EnsemblProtists" id="PYU1_T008457"/>
    </source>
</evidence>
<reference evidence="10" key="1">
    <citation type="journal article" date="2010" name="Genome Biol.">
        <title>Genome sequence of the necrotrophic plant pathogen Pythium ultimum reveals original pathogenicity mechanisms and effector repertoire.</title>
        <authorList>
            <person name="Levesque C.A."/>
            <person name="Brouwer H."/>
            <person name="Cano L."/>
            <person name="Hamilton J.P."/>
            <person name="Holt C."/>
            <person name="Huitema E."/>
            <person name="Raffaele S."/>
            <person name="Robideau G.P."/>
            <person name="Thines M."/>
            <person name="Win J."/>
            <person name="Zerillo M.M."/>
            <person name="Beakes G.W."/>
            <person name="Boore J.L."/>
            <person name="Busam D."/>
            <person name="Dumas B."/>
            <person name="Ferriera S."/>
            <person name="Fuerstenberg S.I."/>
            <person name="Gachon C.M."/>
            <person name="Gaulin E."/>
            <person name="Govers F."/>
            <person name="Grenville-Briggs L."/>
            <person name="Horner N."/>
            <person name="Hostetler J."/>
            <person name="Jiang R.H."/>
            <person name="Johnson J."/>
            <person name="Krajaejun T."/>
            <person name="Lin H."/>
            <person name="Meijer H.J."/>
            <person name="Moore B."/>
            <person name="Morris P."/>
            <person name="Phuntmart V."/>
            <person name="Puiu D."/>
            <person name="Shetty J."/>
            <person name="Stajich J.E."/>
            <person name="Tripathy S."/>
            <person name="Wawra S."/>
            <person name="van West P."/>
            <person name="Whitty B.R."/>
            <person name="Coutinho P.M."/>
            <person name="Henrissat B."/>
            <person name="Martin F."/>
            <person name="Thomas P.D."/>
            <person name="Tyler B.M."/>
            <person name="De Vries R.P."/>
            <person name="Kamoun S."/>
            <person name="Yandell M."/>
            <person name="Tisserat N."/>
            <person name="Buell C.R."/>
        </authorList>
    </citation>
    <scope>NUCLEOTIDE SEQUENCE</scope>
    <source>
        <strain evidence="10">DAOM:BR144</strain>
    </source>
</reference>
<evidence type="ECO:0000259" key="6">
    <source>
        <dbReference type="PROSITE" id="PS50089"/>
    </source>
</evidence>
<dbReference type="GO" id="GO:0008270">
    <property type="term" value="F:zinc ion binding"/>
    <property type="evidence" value="ECO:0007669"/>
    <property type="project" value="UniProtKB-KW"/>
</dbReference>
<dbReference type="Pfam" id="PF05495">
    <property type="entry name" value="zf-CHY"/>
    <property type="match status" value="1"/>
</dbReference>
<feature type="compositionally biased region" description="Basic residues" evidence="5">
    <location>
        <begin position="25"/>
        <end position="45"/>
    </location>
</feature>
<dbReference type="InterPro" id="IPR037274">
    <property type="entry name" value="Znf_CHY_sf"/>
</dbReference>
<evidence type="ECO:0000313" key="10">
    <source>
        <dbReference type="Proteomes" id="UP000019132"/>
    </source>
</evidence>
<dbReference type="PANTHER" id="PTHR21319:SF0">
    <property type="entry name" value="AND RING FINGER DOMAIN PROTEIN, PUTATIVE (AFU_ORTHOLOGUE AFUA_1G08900)-RELATED"/>
    <property type="match status" value="1"/>
</dbReference>
<dbReference type="EMBL" id="GL376613">
    <property type="status" value="NOT_ANNOTATED_CDS"/>
    <property type="molecule type" value="Genomic_DNA"/>
</dbReference>
<dbReference type="PROSITE" id="PS51270">
    <property type="entry name" value="ZF_CTCHY"/>
    <property type="match status" value="1"/>
</dbReference>
<evidence type="ECO:0000259" key="7">
    <source>
        <dbReference type="PROSITE" id="PS51266"/>
    </source>
</evidence>
<dbReference type="Pfam" id="PF13639">
    <property type="entry name" value="zf-RING_2"/>
    <property type="match status" value="1"/>
</dbReference>
<dbReference type="InterPro" id="IPR013083">
    <property type="entry name" value="Znf_RING/FYVE/PHD"/>
</dbReference>
<dbReference type="PANTHER" id="PTHR21319">
    <property type="entry name" value="RING FINGER AND CHY ZINC FINGER DOMAIN-CONTAINING PROTEIN 1"/>
    <property type="match status" value="1"/>
</dbReference>
<dbReference type="PROSITE" id="PS50089">
    <property type="entry name" value="ZF_RING_2"/>
    <property type="match status" value="1"/>
</dbReference>
<feature type="region of interest" description="Disordered" evidence="5">
    <location>
        <begin position="1"/>
        <end position="60"/>
    </location>
</feature>
<dbReference type="VEuPathDB" id="FungiDB:PYU1_G008441"/>
<dbReference type="CDD" id="cd16464">
    <property type="entry name" value="RING-H2_Pirh2-like"/>
    <property type="match status" value="1"/>
</dbReference>
<dbReference type="eggNOG" id="KOG1940">
    <property type="taxonomic scope" value="Eukaryota"/>
</dbReference>
<evidence type="ECO:0008006" key="11">
    <source>
        <dbReference type="Google" id="ProtNLM"/>
    </source>
</evidence>
<dbReference type="Gene3D" id="3.30.40.10">
    <property type="entry name" value="Zinc/RING finger domain, C3HC4 (zinc finger)"/>
    <property type="match status" value="1"/>
</dbReference>
<dbReference type="SUPFAM" id="SSF161219">
    <property type="entry name" value="CHY zinc finger-like"/>
    <property type="match status" value="1"/>
</dbReference>
<dbReference type="SMART" id="SM00184">
    <property type="entry name" value="RING"/>
    <property type="match status" value="1"/>
</dbReference>
<dbReference type="GO" id="GO:0061630">
    <property type="term" value="F:ubiquitin protein ligase activity"/>
    <property type="evidence" value="ECO:0007669"/>
    <property type="project" value="TreeGrafter"/>
</dbReference>
<organism evidence="9 10">
    <name type="scientific">Globisporangium ultimum (strain ATCC 200006 / CBS 805.95 / DAOM BR144)</name>
    <name type="common">Pythium ultimum</name>
    <dbReference type="NCBI Taxonomy" id="431595"/>
    <lineage>
        <taxon>Eukaryota</taxon>
        <taxon>Sar</taxon>
        <taxon>Stramenopiles</taxon>
        <taxon>Oomycota</taxon>
        <taxon>Peronosporomycetes</taxon>
        <taxon>Pythiales</taxon>
        <taxon>Pythiaceae</taxon>
        <taxon>Globisporangium</taxon>
    </lineage>
</organism>
<proteinExistence type="predicted"/>
<accession>K3WU11</accession>
<dbReference type="Proteomes" id="UP000019132">
    <property type="component" value="Unassembled WGS sequence"/>
</dbReference>
<dbReference type="OMA" id="NACMSIT"/>
<evidence type="ECO:0000256" key="3">
    <source>
        <dbReference type="ARBA" id="ARBA00022833"/>
    </source>
</evidence>
<dbReference type="InterPro" id="IPR037275">
    <property type="entry name" value="Znf_CTCHY_sf"/>
</dbReference>